<reference evidence="1" key="1">
    <citation type="submission" date="2021-11" db="EMBL/GenBank/DDBJ databases">
        <title>Study of the species diversity of bacterial strains isolated from a unique natural object - Shulgan-Tash cave (Bashkiria).</title>
        <authorList>
            <person name="Sazanova A.L."/>
            <person name="Chirak E.R."/>
            <person name="Safronova V.I."/>
        </authorList>
    </citation>
    <scope>NUCLEOTIDE SEQUENCE</scope>
    <source>
        <strain evidence="1">P1</strain>
    </source>
</reference>
<accession>A0AC61U219</accession>
<evidence type="ECO:0000313" key="2">
    <source>
        <dbReference type="Proteomes" id="UP001059663"/>
    </source>
</evidence>
<name>A0AC61U219_9MICO</name>
<dbReference type="Proteomes" id="UP001059663">
    <property type="component" value="Chromosome"/>
</dbReference>
<dbReference type="EMBL" id="CP087977">
    <property type="protein sequence ID" value="UUZ43908.1"/>
    <property type="molecule type" value="Genomic_DNA"/>
</dbReference>
<proteinExistence type="predicted"/>
<evidence type="ECO:0000313" key="1">
    <source>
        <dbReference type="EMBL" id="UUZ43908.1"/>
    </source>
</evidence>
<protein>
    <submittedName>
        <fullName evidence="1">Beta-lactamase family protein</fullName>
    </submittedName>
</protein>
<sequence>MPALDALARTLDELIDDGSIAGWAAGVADDAGQVVRTGGLRTPEGQGMSEDTQLVLSSSTKPMAGALAMRLVELDVIDLDEPVDPWLPELAQPRVLVSPEADLTATVPADRPITLRHLLTMTPGFGWVSEPGPLAEAMGERGLQPGPWGPQMSPDEFMGRLGGLPLANHPGTARRYHTSSEALAVLLAGASGRTVPELLDEHLLRPLGLTGTTFTGDPDRMATPLAPSATGGLAPFELPVGTYVAEPEFPSLATGLVSTVGDQLTFLRSPRSADRGSSRRGRSPRCAATPSPTSSAPPQRGSSDPTAVGVCTSRSGPTA</sequence>
<gene>
    <name evidence="1" type="ORF">LP422_14560</name>
</gene>
<organism evidence="1 2">
    <name type="scientific">Janibacter limosus</name>
    <dbReference type="NCBI Taxonomy" id="53458"/>
    <lineage>
        <taxon>Bacteria</taxon>
        <taxon>Bacillati</taxon>
        <taxon>Actinomycetota</taxon>
        <taxon>Actinomycetes</taxon>
        <taxon>Micrococcales</taxon>
        <taxon>Intrasporangiaceae</taxon>
        <taxon>Janibacter</taxon>
    </lineage>
</organism>